<dbReference type="AlphaFoldDB" id="A0A1Y1JMY9"/>
<name>A0A1Y1JMY9_PLAGO</name>
<evidence type="ECO:0008006" key="5">
    <source>
        <dbReference type="Google" id="ProtNLM"/>
    </source>
</evidence>
<feature type="transmembrane region" description="Helical" evidence="2">
    <location>
        <begin position="716"/>
        <end position="737"/>
    </location>
</feature>
<evidence type="ECO:0000256" key="1">
    <source>
        <dbReference type="SAM" id="MobiDB-lite"/>
    </source>
</evidence>
<proteinExistence type="predicted"/>
<dbReference type="EMBL" id="BDQF01000015">
    <property type="protein sequence ID" value="GAW83849.1"/>
    <property type="molecule type" value="Genomic_DNA"/>
</dbReference>
<feature type="region of interest" description="Disordered" evidence="1">
    <location>
        <begin position="285"/>
        <end position="311"/>
    </location>
</feature>
<protein>
    <recommendedName>
        <fullName evidence="5">GPI transamidase component PIG-S</fullName>
    </recommendedName>
</protein>
<evidence type="ECO:0000313" key="4">
    <source>
        <dbReference type="Proteomes" id="UP000195521"/>
    </source>
</evidence>
<dbReference type="OMA" id="IATWDFY"/>
<dbReference type="GeneID" id="39750595"/>
<dbReference type="RefSeq" id="XP_028546438.1">
    <property type="nucleotide sequence ID" value="XM_028690637.1"/>
</dbReference>
<keyword evidence="2" id="KW-0472">Membrane</keyword>
<organism evidence="3 4">
    <name type="scientific">Plasmodium gonderi</name>
    <dbReference type="NCBI Taxonomy" id="77519"/>
    <lineage>
        <taxon>Eukaryota</taxon>
        <taxon>Sar</taxon>
        <taxon>Alveolata</taxon>
        <taxon>Apicomplexa</taxon>
        <taxon>Aconoidasida</taxon>
        <taxon>Haemosporida</taxon>
        <taxon>Plasmodiidae</taxon>
        <taxon>Plasmodium</taxon>
        <taxon>Plasmodium (Plasmodium)</taxon>
    </lineage>
</organism>
<accession>A0A1Y1JMY9</accession>
<dbReference type="OrthoDB" id="371019at2759"/>
<keyword evidence="2" id="KW-1133">Transmembrane helix</keyword>
<evidence type="ECO:0000256" key="2">
    <source>
        <dbReference type="SAM" id="Phobius"/>
    </source>
</evidence>
<gene>
    <name evidence="3" type="ORF">PGO_146470</name>
</gene>
<dbReference type="Proteomes" id="UP000195521">
    <property type="component" value="Unassembled WGS sequence"/>
</dbReference>
<comment type="caution">
    <text evidence="3">The sequence shown here is derived from an EMBL/GenBank/DDBJ whole genome shotgun (WGS) entry which is preliminary data.</text>
</comment>
<feature type="transmembrane region" description="Helical" evidence="2">
    <location>
        <begin position="5"/>
        <end position="25"/>
    </location>
</feature>
<sequence>MNSRIYCIISYALSFIVCAFVIFWLNKYERQGVPLQNLSRISSIVQDIYDKNGKTRNKWENEKWTNKNVSHLSINIYILSTQDKRNTDSFGIKLKEFIEKEIELEYNERPVAHSLSDVKDLFFVNPHFISNDEKIKNDENWMYKYICLSGPEQMDMYEVLINKYFICLNENIEKTQNVNLSFSLNTSNIIQVNYNNVEDNSNKYYELFIKETWTIIKNTFLLRSKNRSLSFTPELDLNFYLASSLYNEENYKVGKSYPKDQIPKEDSSTNGKNNEIVENFHKSSNELDDSSSINADGEDTSTSTSRSEEITRSEEKKTNLVFIATWDFYNDVYYPYLRNFIERLLNIYQINVYTQIIANIDLFKISEKAQVYLKGEEAQKAGNKRIIILDKINKFTNIFDDVTFDNILKKPTYQIPKSINFIAIFPNKEEIFFHNPANEKFETTVSFVEWGIVHINNLFHKLNNMKGKKKKKKYIDISDQSPFISGIFISHLRGFLGLCTNLSDYIFTIFNSDKYEVKYIKSESTDNKNIISYFITSRNKLNFSFFYNTPLKKGISDFEILALMREAYIYYIVEALKNLNKLVSISNISIYFKVPTHTLPIYNRVLDNLNCSLDFMRGEESCKKAGHINKLVLETLHPYVKLNHTNDPANHYSAAGEDYNDNILNNEQWNRYINSARSQEMYFKAALILAQSAYQDSLQLLMDDTFSIYDILSKDFLLASVLPILIPYAIPVTFSLFREFFKIIKKQKQKVD</sequence>
<keyword evidence="2" id="KW-0812">Transmembrane</keyword>
<reference evidence="4" key="1">
    <citation type="submission" date="2017-04" db="EMBL/GenBank/DDBJ databases">
        <title>Plasmodium gonderi genome.</title>
        <authorList>
            <person name="Arisue N."/>
            <person name="Honma H."/>
            <person name="Kawai S."/>
            <person name="Tougan T."/>
            <person name="Tanabe K."/>
            <person name="Horii T."/>
        </authorList>
    </citation>
    <scope>NUCLEOTIDE SEQUENCE [LARGE SCALE GENOMIC DNA]</scope>
    <source>
        <strain evidence="4">ATCC 30045</strain>
    </source>
</reference>
<keyword evidence="4" id="KW-1185">Reference proteome</keyword>
<evidence type="ECO:0000313" key="3">
    <source>
        <dbReference type="EMBL" id="GAW83849.1"/>
    </source>
</evidence>